<gene>
    <name evidence="1" type="ORF">DFR74_1011097</name>
</gene>
<name>A0A366E437_9NOCA</name>
<dbReference type="STRING" id="1210090.GCA_001613185_06709"/>
<protein>
    <submittedName>
        <fullName evidence="1">Uncharacterized protein</fullName>
    </submittedName>
</protein>
<accession>A0A366E437</accession>
<sequence>MKRGFVTETHVVVYCDTCGDIYTDRDGGEAACFDSVNQAISFLTLGAVGIAWSYDGDKVTCDGCHATEHCAVNGHTYTTSSWRSVTWPLGVSTRSRTCDVCGISENEV</sequence>
<dbReference type="EMBL" id="QNRE01000001">
    <property type="protein sequence ID" value="RBO97077.1"/>
    <property type="molecule type" value="Genomic_DNA"/>
</dbReference>
<evidence type="ECO:0000313" key="2">
    <source>
        <dbReference type="Proteomes" id="UP000252586"/>
    </source>
</evidence>
<dbReference type="Proteomes" id="UP000252586">
    <property type="component" value="Unassembled WGS sequence"/>
</dbReference>
<organism evidence="1 2">
    <name type="scientific">Nocardia puris</name>
    <dbReference type="NCBI Taxonomy" id="208602"/>
    <lineage>
        <taxon>Bacteria</taxon>
        <taxon>Bacillati</taxon>
        <taxon>Actinomycetota</taxon>
        <taxon>Actinomycetes</taxon>
        <taxon>Mycobacteriales</taxon>
        <taxon>Nocardiaceae</taxon>
        <taxon>Nocardia</taxon>
    </lineage>
</organism>
<dbReference type="AlphaFoldDB" id="A0A366E437"/>
<evidence type="ECO:0000313" key="1">
    <source>
        <dbReference type="EMBL" id="RBO97077.1"/>
    </source>
</evidence>
<proteinExistence type="predicted"/>
<comment type="caution">
    <text evidence="1">The sequence shown here is derived from an EMBL/GenBank/DDBJ whole genome shotgun (WGS) entry which is preliminary data.</text>
</comment>
<keyword evidence="2" id="KW-1185">Reference proteome</keyword>
<reference evidence="1 2" key="1">
    <citation type="submission" date="2018-06" db="EMBL/GenBank/DDBJ databases">
        <title>Genomic Encyclopedia of Type Strains, Phase IV (KMG-IV): sequencing the most valuable type-strain genomes for metagenomic binning, comparative biology and taxonomic classification.</title>
        <authorList>
            <person name="Goeker M."/>
        </authorList>
    </citation>
    <scope>NUCLEOTIDE SEQUENCE [LARGE SCALE GENOMIC DNA]</scope>
    <source>
        <strain evidence="1 2">DSM 44599</strain>
    </source>
</reference>